<evidence type="ECO:0000313" key="2">
    <source>
        <dbReference type="Proteomes" id="UP000578697"/>
    </source>
</evidence>
<dbReference type="Proteomes" id="UP000578697">
    <property type="component" value="Unassembled WGS sequence"/>
</dbReference>
<dbReference type="Pfam" id="PF09719">
    <property type="entry name" value="C_GCAxxG_C_C"/>
    <property type="match status" value="1"/>
</dbReference>
<dbReference type="InterPro" id="IPR010181">
    <property type="entry name" value="CGCAxxGCC_motif"/>
</dbReference>
<proteinExistence type="predicted"/>
<comment type="caution">
    <text evidence="1">The sequence shown here is derived from an EMBL/GenBank/DDBJ whole genome shotgun (WGS) entry which is preliminary data.</text>
</comment>
<accession>A0A840SF26</accession>
<dbReference type="RefSeq" id="WP_184652201.1">
    <property type="nucleotide sequence ID" value="NZ_JACHFR010000002.1"/>
</dbReference>
<keyword evidence="2" id="KW-1185">Reference proteome</keyword>
<protein>
    <submittedName>
        <fullName evidence="1">C_GCAxxG_C_C family probable redox protein</fullName>
    </submittedName>
</protein>
<name>A0A840SF26_9SPIR</name>
<dbReference type="AlphaFoldDB" id="A0A840SF26"/>
<organism evidence="1 2">
    <name type="scientific">Treponema rectale</name>
    <dbReference type="NCBI Taxonomy" id="744512"/>
    <lineage>
        <taxon>Bacteria</taxon>
        <taxon>Pseudomonadati</taxon>
        <taxon>Spirochaetota</taxon>
        <taxon>Spirochaetia</taxon>
        <taxon>Spirochaetales</taxon>
        <taxon>Treponemataceae</taxon>
        <taxon>Treponema</taxon>
    </lineage>
</organism>
<evidence type="ECO:0000313" key="1">
    <source>
        <dbReference type="EMBL" id="MBB5218758.1"/>
    </source>
</evidence>
<reference evidence="1 2" key="1">
    <citation type="submission" date="2020-08" db="EMBL/GenBank/DDBJ databases">
        <title>Genomic Encyclopedia of Type Strains, Phase IV (KMG-IV): sequencing the most valuable type-strain genomes for metagenomic binning, comparative biology and taxonomic classification.</title>
        <authorList>
            <person name="Goeker M."/>
        </authorList>
    </citation>
    <scope>NUCLEOTIDE SEQUENCE [LARGE SCALE GENOMIC DNA]</scope>
    <source>
        <strain evidence="1 2">DSM 103679</strain>
    </source>
</reference>
<gene>
    <name evidence="1" type="ORF">HNP77_001127</name>
</gene>
<sequence length="128" mass="13180">MTAQERADKAAMLKSSGMCNCCQAVASVFADTVDLPPETLSQITAGFAVGMGTMEATCGALIGASIIAGLRSKGNGTVRLSKQILSSFKNKCGATICNELKGVKTGKVLCECSECVRNAVLAAEEVLN</sequence>
<dbReference type="EMBL" id="JACHFR010000002">
    <property type="protein sequence ID" value="MBB5218758.1"/>
    <property type="molecule type" value="Genomic_DNA"/>
</dbReference>